<feature type="compositionally biased region" description="Low complexity" evidence="1">
    <location>
        <begin position="313"/>
        <end position="347"/>
    </location>
</feature>
<keyword evidence="2" id="KW-0812">Transmembrane</keyword>
<evidence type="ECO:0000256" key="2">
    <source>
        <dbReference type="SAM" id="Phobius"/>
    </source>
</evidence>
<feature type="transmembrane region" description="Helical" evidence="2">
    <location>
        <begin position="132"/>
        <end position="152"/>
    </location>
</feature>
<feature type="transmembrane region" description="Helical" evidence="2">
    <location>
        <begin position="231"/>
        <end position="249"/>
    </location>
</feature>
<feature type="transmembrane region" description="Helical" evidence="2">
    <location>
        <begin position="159"/>
        <end position="180"/>
    </location>
</feature>
<dbReference type="Pfam" id="PF19590">
    <property type="entry name" value="TrbL_3"/>
    <property type="match status" value="1"/>
</dbReference>
<keyword evidence="4" id="KW-1185">Reference proteome</keyword>
<dbReference type="RefSeq" id="WP_185065223.1">
    <property type="nucleotide sequence ID" value="NZ_BAABJP010000051.1"/>
</dbReference>
<organism evidence="3 4">
    <name type="scientific">Pseudonocardia eucalypti</name>
    <dbReference type="NCBI Taxonomy" id="648755"/>
    <lineage>
        <taxon>Bacteria</taxon>
        <taxon>Bacillati</taxon>
        <taxon>Actinomycetota</taxon>
        <taxon>Actinomycetes</taxon>
        <taxon>Pseudonocardiales</taxon>
        <taxon>Pseudonocardiaceae</taxon>
        <taxon>Pseudonocardia</taxon>
    </lineage>
</organism>
<feature type="transmembrane region" description="Helical" evidence="2">
    <location>
        <begin position="43"/>
        <end position="62"/>
    </location>
</feature>
<protein>
    <recommendedName>
        <fullName evidence="5">TrbL/VirB6 plasmid conjugal transfer protein</fullName>
    </recommendedName>
</protein>
<evidence type="ECO:0000313" key="4">
    <source>
        <dbReference type="Proteomes" id="UP001428817"/>
    </source>
</evidence>
<feature type="transmembrane region" description="Helical" evidence="2">
    <location>
        <begin position="74"/>
        <end position="98"/>
    </location>
</feature>
<feature type="region of interest" description="Disordered" evidence="1">
    <location>
        <begin position="282"/>
        <end position="455"/>
    </location>
</feature>
<proteinExistence type="predicted"/>
<feature type="transmembrane region" description="Helical" evidence="2">
    <location>
        <begin position="186"/>
        <end position="219"/>
    </location>
</feature>
<comment type="caution">
    <text evidence="3">The sequence shown here is derived from an EMBL/GenBank/DDBJ whole genome shotgun (WGS) entry which is preliminary data.</text>
</comment>
<accession>A0ABP9R779</accession>
<sequence length="455" mass="47293">MTDHVVLPGLDPLLRLLSGVLLNAPDPRCMPGMVELWGHTRTIAVALYGLLITAAALIVMGHQTVQTRYSLRDLAPRLVLGFAAANLSLWIIGLAVGFGNALTTSVLGTADTSAAQTALRELIGAGMRDQQAGAWMIFVTAAFVVVVVLVLIGYVQRLALLAILTVAAPLALACHALPGLDRLAAWWWRAFAALLGAQFAQALTLVVALKIFLAPGAVAGSGVLAEQDMRVFLALGVVVLMAIIPIRVMSAAKLSQGSSILSSVVRTVLMIKTLGAVKAGRAATGAGGRTAAGRTRPRVPRHPGIGPRHWPYAAATGPAGRGLAAARQAHRAQAPGQPRPAPGRLRPPGQPAAPPGMPHTLRLPRPGAQPPPPGVDTRAAGGRASNDARPNPRPLVTRAPGTSGPRPAPPPTVTPRPAVRRTDAPPRAGGRTTPPRARPAVSPRPPHPSGRRRPR</sequence>
<feature type="compositionally biased region" description="Low complexity" evidence="1">
    <location>
        <begin position="425"/>
        <end position="441"/>
    </location>
</feature>
<reference evidence="4" key="1">
    <citation type="journal article" date="2019" name="Int. J. Syst. Evol. Microbiol.">
        <title>The Global Catalogue of Microorganisms (GCM) 10K type strain sequencing project: providing services to taxonomists for standard genome sequencing and annotation.</title>
        <authorList>
            <consortium name="The Broad Institute Genomics Platform"/>
            <consortium name="The Broad Institute Genome Sequencing Center for Infectious Disease"/>
            <person name="Wu L."/>
            <person name="Ma J."/>
        </authorList>
    </citation>
    <scope>NUCLEOTIDE SEQUENCE [LARGE SCALE GENOMIC DNA]</scope>
    <source>
        <strain evidence="4">JCM 18303</strain>
    </source>
</reference>
<dbReference type="EMBL" id="BAABJP010000051">
    <property type="protein sequence ID" value="GAA5172579.1"/>
    <property type="molecule type" value="Genomic_DNA"/>
</dbReference>
<evidence type="ECO:0000313" key="3">
    <source>
        <dbReference type="EMBL" id="GAA5172579.1"/>
    </source>
</evidence>
<keyword evidence="2" id="KW-0472">Membrane</keyword>
<feature type="compositionally biased region" description="Pro residues" evidence="1">
    <location>
        <begin position="348"/>
        <end position="357"/>
    </location>
</feature>
<gene>
    <name evidence="3" type="ORF">GCM10023321_72650</name>
</gene>
<evidence type="ECO:0000256" key="1">
    <source>
        <dbReference type="SAM" id="MobiDB-lite"/>
    </source>
</evidence>
<evidence type="ECO:0008006" key="5">
    <source>
        <dbReference type="Google" id="ProtNLM"/>
    </source>
</evidence>
<keyword evidence="2" id="KW-1133">Transmembrane helix</keyword>
<dbReference type="InterPro" id="IPR045782">
    <property type="entry name" value="TrbL_3"/>
</dbReference>
<name>A0ABP9R779_9PSEU</name>
<dbReference type="Proteomes" id="UP001428817">
    <property type="component" value="Unassembled WGS sequence"/>
</dbReference>